<feature type="signal peptide" evidence="13">
    <location>
        <begin position="1"/>
        <end position="23"/>
    </location>
</feature>
<evidence type="ECO:0000256" key="8">
    <source>
        <dbReference type="ARBA" id="ARBA00025803"/>
    </source>
</evidence>
<comment type="catalytic activity">
    <reaction evidence="11">
        <text>L-threonyl-[protein] + GDP-beta-L-fucose = 3-O-(alpha-L-fucosyl)-L-threonyl-[protein] + GDP + H(+)</text>
        <dbReference type="Rhea" id="RHEA:70491"/>
        <dbReference type="Rhea" id="RHEA-COMP:11060"/>
        <dbReference type="Rhea" id="RHEA-COMP:17915"/>
        <dbReference type="ChEBI" id="CHEBI:15378"/>
        <dbReference type="ChEBI" id="CHEBI:30013"/>
        <dbReference type="ChEBI" id="CHEBI:57273"/>
        <dbReference type="ChEBI" id="CHEBI:58189"/>
        <dbReference type="ChEBI" id="CHEBI:189631"/>
        <dbReference type="EC" id="2.4.1.221"/>
    </reaction>
    <physiologicalReaction direction="left-to-right" evidence="11">
        <dbReference type="Rhea" id="RHEA:70492"/>
    </physiologicalReaction>
</comment>
<dbReference type="GO" id="GO:0046922">
    <property type="term" value="F:peptide-O-fucosyltransferase activity"/>
    <property type="evidence" value="ECO:0007669"/>
    <property type="project" value="UniProtKB-EC"/>
</dbReference>
<keyword evidence="13" id="KW-0732">Signal</keyword>
<feature type="chain" id="PRO_5029731761" description="GDP-fucose protein O-fucosyltransferase 2" evidence="13">
    <location>
        <begin position="24"/>
        <end position="144"/>
    </location>
</feature>
<evidence type="ECO:0000256" key="5">
    <source>
        <dbReference type="ARBA" id="ARBA00022824"/>
    </source>
</evidence>
<evidence type="ECO:0000256" key="10">
    <source>
        <dbReference type="ARBA" id="ARBA00033083"/>
    </source>
</evidence>
<evidence type="ECO:0000256" key="2">
    <source>
        <dbReference type="ARBA" id="ARBA00004922"/>
    </source>
</evidence>
<keyword evidence="7" id="KW-0119">Carbohydrate metabolism</keyword>
<comment type="similarity">
    <text evidence="8">Belongs to the glycosyltransferase 68 family.</text>
</comment>
<dbReference type="PANTHER" id="PTHR13398">
    <property type="entry name" value="GDP-FUCOSE PROTEIN O-FUCOSYLTRANSFERASE 2"/>
    <property type="match status" value="1"/>
</dbReference>
<evidence type="ECO:0000256" key="3">
    <source>
        <dbReference type="ARBA" id="ARBA00012196"/>
    </source>
</evidence>
<evidence type="ECO:0000313" key="15">
    <source>
        <dbReference type="Proteomes" id="UP000527355"/>
    </source>
</evidence>
<dbReference type="AlphaFoldDB" id="A0A7J7ZZZ7"/>
<dbReference type="Proteomes" id="UP000527355">
    <property type="component" value="Unassembled WGS sequence"/>
</dbReference>
<evidence type="ECO:0000313" key="14">
    <source>
        <dbReference type="EMBL" id="KAF6379907.1"/>
    </source>
</evidence>
<evidence type="ECO:0000256" key="9">
    <source>
        <dbReference type="ARBA" id="ARBA00026232"/>
    </source>
</evidence>
<evidence type="ECO:0000256" key="13">
    <source>
        <dbReference type="SAM" id="SignalP"/>
    </source>
</evidence>
<sequence length="144" mass="16587">MAALGVFCMLLGAAAGPFAGALSEEFWVSQSPAHLLSDRASYRRYLLYDVNPPEGFNLRRDVYIRMASLLKILMKSEEWVMVLPPWGRLYHWQSPDIHQVRIPWSDFFDLESLNKNIPVMEYEDFIAENGGPFIDQIYVLQSTV</sequence>
<dbReference type="Pfam" id="PF10250">
    <property type="entry name" value="O-FucT"/>
    <property type="match status" value="1"/>
</dbReference>
<comment type="pathway">
    <text evidence="2">Protein modification; protein glycosylation.</text>
</comment>
<evidence type="ECO:0000256" key="1">
    <source>
        <dbReference type="ARBA" id="ARBA00004240"/>
    </source>
</evidence>
<dbReference type="GO" id="GO:0005783">
    <property type="term" value="C:endoplasmic reticulum"/>
    <property type="evidence" value="ECO:0007669"/>
    <property type="project" value="UniProtKB-SubCell"/>
</dbReference>
<protein>
    <recommendedName>
        <fullName evidence="9">GDP-fucose protein O-fucosyltransferase 2</fullName>
        <ecNumber evidence="3">2.4.1.221</ecNumber>
    </recommendedName>
    <alternativeName>
        <fullName evidence="10">Peptide-O-fucosyltransferase 2</fullName>
    </alternativeName>
</protein>
<dbReference type="GO" id="GO:0006004">
    <property type="term" value="P:fucose metabolic process"/>
    <property type="evidence" value="ECO:0007669"/>
    <property type="project" value="UniProtKB-KW"/>
</dbReference>
<dbReference type="VEuPathDB" id="HostDB:GeneID_118676637"/>
<dbReference type="Gene3D" id="3.40.50.11340">
    <property type="match status" value="1"/>
</dbReference>
<comment type="catalytic activity">
    <reaction evidence="12">
        <text>L-seryl-[protein] + GDP-beta-L-fucose = 3-O-(alpha-L-fucosyl)-L-seryl-[protein] + GDP + H(+)</text>
        <dbReference type="Rhea" id="RHEA:63644"/>
        <dbReference type="Rhea" id="RHEA-COMP:9863"/>
        <dbReference type="Rhea" id="RHEA-COMP:17914"/>
        <dbReference type="ChEBI" id="CHEBI:15378"/>
        <dbReference type="ChEBI" id="CHEBI:29999"/>
        <dbReference type="ChEBI" id="CHEBI:57273"/>
        <dbReference type="ChEBI" id="CHEBI:58189"/>
        <dbReference type="ChEBI" id="CHEBI:189632"/>
        <dbReference type="EC" id="2.4.1.221"/>
    </reaction>
    <physiologicalReaction direction="left-to-right" evidence="12">
        <dbReference type="Rhea" id="RHEA:63645"/>
    </physiologicalReaction>
</comment>
<dbReference type="PANTHER" id="PTHR13398:SF0">
    <property type="entry name" value="GDP-FUCOSE PROTEIN O-FUCOSYLTRANSFERASE 2"/>
    <property type="match status" value="1"/>
</dbReference>
<name>A0A7J7ZZZ7_MYOMY</name>
<proteinExistence type="inferred from homology"/>
<keyword evidence="6" id="KW-0294">Fucose metabolism</keyword>
<keyword evidence="5" id="KW-0256">Endoplasmic reticulum</keyword>
<keyword evidence="14" id="KW-0328">Glycosyltransferase</keyword>
<keyword evidence="15" id="KW-1185">Reference proteome</keyword>
<evidence type="ECO:0000256" key="6">
    <source>
        <dbReference type="ARBA" id="ARBA00023253"/>
    </source>
</evidence>
<dbReference type="EMBL" id="JABWUV010000002">
    <property type="protein sequence ID" value="KAF6379907.1"/>
    <property type="molecule type" value="Genomic_DNA"/>
</dbReference>
<dbReference type="InterPro" id="IPR045130">
    <property type="entry name" value="OFUT2-like"/>
</dbReference>
<evidence type="ECO:0000256" key="7">
    <source>
        <dbReference type="ARBA" id="ARBA00023277"/>
    </source>
</evidence>
<reference evidence="14 15" key="1">
    <citation type="journal article" date="2020" name="Nature">
        <title>Six reference-quality genomes reveal evolution of bat adaptations.</title>
        <authorList>
            <person name="Jebb D."/>
            <person name="Huang Z."/>
            <person name="Pippel M."/>
            <person name="Hughes G.M."/>
            <person name="Lavrichenko K."/>
            <person name="Devanna P."/>
            <person name="Winkler S."/>
            <person name="Jermiin L.S."/>
            <person name="Skirmuntt E.C."/>
            <person name="Katzourakis A."/>
            <person name="Burkitt-Gray L."/>
            <person name="Ray D.A."/>
            <person name="Sullivan K.A.M."/>
            <person name="Roscito J.G."/>
            <person name="Kirilenko B.M."/>
            <person name="Davalos L.M."/>
            <person name="Corthals A.P."/>
            <person name="Power M.L."/>
            <person name="Jones G."/>
            <person name="Ransome R.D."/>
            <person name="Dechmann D.K.N."/>
            <person name="Locatelli A.G."/>
            <person name="Puechmaille S.J."/>
            <person name="Fedrigo O."/>
            <person name="Jarvis E.D."/>
            <person name="Hiller M."/>
            <person name="Vernes S.C."/>
            <person name="Myers E.W."/>
            <person name="Teeling E.C."/>
        </authorList>
    </citation>
    <scope>NUCLEOTIDE SEQUENCE [LARGE SCALE GENOMIC DNA]</scope>
    <source>
        <strain evidence="14">MMyoMyo1</strain>
        <tissue evidence="14">Flight muscle</tissue>
    </source>
</reference>
<comment type="subcellular location">
    <subcellularLocation>
        <location evidence="1">Endoplasmic reticulum</location>
    </subcellularLocation>
</comment>
<evidence type="ECO:0000256" key="4">
    <source>
        <dbReference type="ARBA" id="ARBA00022679"/>
    </source>
</evidence>
<dbReference type="EC" id="2.4.1.221" evidence="3"/>
<evidence type="ECO:0000256" key="11">
    <source>
        <dbReference type="ARBA" id="ARBA00047273"/>
    </source>
</evidence>
<gene>
    <name evidence="14" type="ORF">mMyoMyo1_015479</name>
</gene>
<evidence type="ECO:0000256" key="12">
    <source>
        <dbReference type="ARBA" id="ARBA00048647"/>
    </source>
</evidence>
<accession>A0A7J7ZZZ7</accession>
<dbReference type="InterPro" id="IPR019378">
    <property type="entry name" value="GDP-Fuc_O-FucTrfase"/>
</dbReference>
<keyword evidence="4 14" id="KW-0808">Transferase</keyword>
<organism evidence="14 15">
    <name type="scientific">Myotis myotis</name>
    <name type="common">Greater mouse-eared bat</name>
    <name type="synonym">Vespertilio myotis</name>
    <dbReference type="NCBI Taxonomy" id="51298"/>
    <lineage>
        <taxon>Eukaryota</taxon>
        <taxon>Metazoa</taxon>
        <taxon>Chordata</taxon>
        <taxon>Craniata</taxon>
        <taxon>Vertebrata</taxon>
        <taxon>Euteleostomi</taxon>
        <taxon>Mammalia</taxon>
        <taxon>Eutheria</taxon>
        <taxon>Laurasiatheria</taxon>
        <taxon>Chiroptera</taxon>
        <taxon>Yangochiroptera</taxon>
        <taxon>Vespertilionidae</taxon>
        <taxon>Myotis</taxon>
    </lineage>
</organism>
<comment type="caution">
    <text evidence="14">The sequence shown here is derived from an EMBL/GenBank/DDBJ whole genome shotgun (WGS) entry which is preliminary data.</text>
</comment>